<dbReference type="Gene3D" id="3.40.50.150">
    <property type="entry name" value="Vaccinia Virus protein VP39"/>
    <property type="match status" value="1"/>
</dbReference>
<dbReference type="RefSeq" id="XP_028546072.1">
    <property type="nucleotide sequence ID" value="XM_028690271.1"/>
</dbReference>
<keyword evidence="1 4" id="KW-0489">Methyltransferase</keyword>
<feature type="domain" description="Protein arginine N-methyltransferase" evidence="5">
    <location>
        <begin position="619"/>
        <end position="811"/>
    </location>
</feature>
<dbReference type="InterPro" id="IPR025799">
    <property type="entry name" value="Arg_MeTrfase"/>
</dbReference>
<dbReference type="GO" id="GO:0016274">
    <property type="term" value="F:protein-arginine N-methyltransferase activity"/>
    <property type="evidence" value="ECO:0007669"/>
    <property type="project" value="InterPro"/>
</dbReference>
<dbReference type="PANTHER" id="PTHR11006:SF53">
    <property type="entry name" value="PROTEIN ARGININE N-METHYLTRANSFERASE 3"/>
    <property type="match status" value="1"/>
</dbReference>
<dbReference type="Pfam" id="PF22528">
    <property type="entry name" value="PRMT_C"/>
    <property type="match status" value="1"/>
</dbReference>
<dbReference type="GeneID" id="39750228"/>
<dbReference type="OrthoDB" id="406152at2759"/>
<dbReference type="GO" id="GO:0005634">
    <property type="term" value="C:nucleus"/>
    <property type="evidence" value="ECO:0007669"/>
    <property type="project" value="TreeGrafter"/>
</dbReference>
<evidence type="ECO:0000256" key="1">
    <source>
        <dbReference type="ARBA" id="ARBA00022603"/>
    </source>
</evidence>
<dbReference type="EMBL" id="BDQF01000015">
    <property type="protein sequence ID" value="GAW83483.1"/>
    <property type="molecule type" value="Genomic_DNA"/>
</dbReference>
<dbReference type="GO" id="GO:0032259">
    <property type="term" value="P:methylation"/>
    <property type="evidence" value="ECO:0007669"/>
    <property type="project" value="UniProtKB-KW"/>
</dbReference>
<gene>
    <name evidence="6" type="ORF">PGO_142800</name>
</gene>
<keyword evidence="2 4" id="KW-0808">Transferase</keyword>
<dbReference type="GO" id="GO:0042054">
    <property type="term" value="F:histone methyltransferase activity"/>
    <property type="evidence" value="ECO:0007669"/>
    <property type="project" value="TreeGrafter"/>
</dbReference>
<keyword evidence="7" id="KW-1185">Reference proteome</keyword>
<evidence type="ECO:0000256" key="3">
    <source>
        <dbReference type="ARBA" id="ARBA00022691"/>
    </source>
</evidence>
<evidence type="ECO:0000256" key="2">
    <source>
        <dbReference type="ARBA" id="ARBA00022679"/>
    </source>
</evidence>
<keyword evidence="3 4" id="KW-0949">S-adenosyl-L-methionine</keyword>
<dbReference type="CDD" id="cd02440">
    <property type="entry name" value="AdoMet_MTases"/>
    <property type="match status" value="1"/>
</dbReference>
<dbReference type="PROSITE" id="PS51678">
    <property type="entry name" value="SAM_MT_PRMT"/>
    <property type="match status" value="1"/>
</dbReference>
<sequence>MDTKVPKLLDLHLQEHVKNIIEGFTDESTSTTKDTFFDDKYAYSLIDNYKSRRTKNVVIHMLRKDINILHYNEEYKNIIFINFLRLCQLNNLNVKKYHDIFLEYDIFSFIVNSEKYVNFFLKPIINNDKLLWDVNKDHFEIFNFTTLDITDNENRTMNTTDMHYQNSCYVLEENLKLKLNDLVEDSSDCDSSLFSEDDISVASEFSEKLLPTSNYKMNSDNLSDHCKNSKSNQSLLEEYSNATNIDVVNNEHISIENKISNKHETLIEDLNNIPNIEQDEKKKESGGMKWSEHFGNRLETVDTSTLNNINLNHLIDIIVETGKVNHEDTLREGNNYLKKNSLHESIIEKFVKKSENENIELYNLHKKINSMEKIIKHLMSEIMKRDIIKKGVTENAQIGEIQKPDGIQKRKEIFLSTFREIECTHGSVVNSTDKESGDSEEGCDNKYFESYNDTSIHRTMILDKSRTNCYYEFIKENKEIFQNKVVLDIGCGSSIISLFCSDHAKIVVGIDNAHRILKKARKITEMNEAKNIYLFEGKLEENDIYTDEKGEIYYISKKDDIEKFKKNHNIKELKILKFDIIISEWMGYFLFYECMINTILYARDLYLKEGGFLFPNKIYLYLAGYNDLDYVNENILIWDSPLYDKDLSELKPDCKSFMENAKVISLDKNKVSTEVVNYAIIDMYTYSKNENLYIHSNFKVALNYGKVVTSLCFYFDCHFEPLPFSASVSIHNSENISSNLKTCTNTVLTTSMFKQETHWKQVLLHIHCPNYNIANISPLVDADKTNELCGNIYITSSSEHSRSINVLLQIKKNKSINVDKEWTCCYSLN</sequence>
<protein>
    <recommendedName>
        <fullName evidence="5">Protein arginine N-methyltransferase domain-containing protein</fullName>
    </recommendedName>
</protein>
<evidence type="ECO:0000256" key="4">
    <source>
        <dbReference type="PROSITE-ProRule" id="PRU01015"/>
    </source>
</evidence>
<dbReference type="InterPro" id="IPR055135">
    <property type="entry name" value="PRMT_dom"/>
</dbReference>
<evidence type="ECO:0000313" key="7">
    <source>
        <dbReference type="Proteomes" id="UP000195521"/>
    </source>
</evidence>
<reference evidence="7" key="1">
    <citation type="submission" date="2017-04" db="EMBL/GenBank/DDBJ databases">
        <title>Plasmodium gonderi genome.</title>
        <authorList>
            <person name="Arisue N."/>
            <person name="Honma H."/>
            <person name="Kawai S."/>
            <person name="Tougan T."/>
            <person name="Tanabe K."/>
            <person name="Horii T."/>
        </authorList>
    </citation>
    <scope>NUCLEOTIDE SEQUENCE [LARGE SCALE GENOMIC DNA]</scope>
    <source>
        <strain evidence="7">ATCC 30045</strain>
    </source>
</reference>
<dbReference type="Proteomes" id="UP000195521">
    <property type="component" value="Unassembled WGS sequence"/>
</dbReference>
<dbReference type="Gene3D" id="2.70.160.11">
    <property type="entry name" value="Hnrnp arginine n-methyltransferase1"/>
    <property type="match status" value="1"/>
</dbReference>
<comment type="caution">
    <text evidence="6">The sequence shown here is derived from an EMBL/GenBank/DDBJ whole genome shotgun (WGS) entry which is preliminary data.</text>
</comment>
<dbReference type="OMA" id="LNVKKYH"/>
<accession>A0A1Y1JST0</accession>
<dbReference type="PANTHER" id="PTHR11006">
    <property type="entry name" value="PROTEIN ARGININE N-METHYLTRANSFERASE"/>
    <property type="match status" value="1"/>
</dbReference>
<proteinExistence type="predicted"/>
<dbReference type="InterPro" id="IPR029063">
    <property type="entry name" value="SAM-dependent_MTases_sf"/>
</dbReference>
<dbReference type="SUPFAM" id="SSF53335">
    <property type="entry name" value="S-adenosyl-L-methionine-dependent methyltransferases"/>
    <property type="match status" value="1"/>
</dbReference>
<dbReference type="FunFam" id="3.40.50.150:FF:000278">
    <property type="entry name" value="Coactivator-associated arginine methyltransferase 1"/>
    <property type="match status" value="1"/>
</dbReference>
<name>A0A1Y1JST0_PLAGO</name>
<dbReference type="AlphaFoldDB" id="A0A1Y1JST0"/>
<organism evidence="6 7">
    <name type="scientific">Plasmodium gonderi</name>
    <dbReference type="NCBI Taxonomy" id="77519"/>
    <lineage>
        <taxon>Eukaryota</taxon>
        <taxon>Sar</taxon>
        <taxon>Alveolata</taxon>
        <taxon>Apicomplexa</taxon>
        <taxon>Aconoidasida</taxon>
        <taxon>Haemosporida</taxon>
        <taxon>Plasmodiidae</taxon>
        <taxon>Plasmodium</taxon>
        <taxon>Plasmodium (Plasmodium)</taxon>
    </lineage>
</organism>
<evidence type="ECO:0000313" key="6">
    <source>
        <dbReference type="EMBL" id="GAW83483.1"/>
    </source>
</evidence>
<evidence type="ECO:0000259" key="5">
    <source>
        <dbReference type="Pfam" id="PF22528"/>
    </source>
</evidence>